<feature type="compositionally biased region" description="Basic and acidic residues" evidence="2">
    <location>
        <begin position="252"/>
        <end position="274"/>
    </location>
</feature>
<feature type="compositionally biased region" description="Acidic residues" evidence="2">
    <location>
        <begin position="140"/>
        <end position="149"/>
    </location>
</feature>
<keyword evidence="4" id="KW-1185">Reference proteome</keyword>
<evidence type="ECO:0000256" key="2">
    <source>
        <dbReference type="SAM" id="MobiDB-lite"/>
    </source>
</evidence>
<feature type="region of interest" description="Disordered" evidence="2">
    <location>
        <begin position="1"/>
        <end position="172"/>
    </location>
</feature>
<sequence>MQHNTTHRGAEVASSAGALGDLAAGSQEASSPRIPSEPHENPITPAQQRQRRTLPRRQDSVTPQQEDRSPTPSSHRTVRRTPRFTASPRPSLRPSETPRRVHLEAATVGISPRPLFSTAPGQPGPAEQVFQSFRRQLSEELSDDPEDESAVLPSSVSLNQGNPPSTKRQPHPIVRLSKHTKSAILWALEEALRQPHPFSPDLVEENASMADLLTGGSAPATSNGHAASSSRPTAPPAQTGSPQQVIRGPRMIMRERAEREARQRAEPRLLEETQGRAAEQRPPVAGAVSAGDIPTDPATQRRQQRAQEAQSSSRPSIAVPPLRPTRVPASAQPPQNAAPAPQPGINPSAPPQSGEPSGQPSAASRIKNTFPHAFERWEALSAHWEGMTSFWLRRLQENTDEAERNPISTQLSRQVADLSAAGANLFHAVVELQRLRASSERKFQRWFFETRAELERHQEVNAMLEAQMEQERQARAEAVRNAAQHEAENLKLQKLVTEMRRELLISKEEARRAWEELGRREQEERDRTVSLQQGHPTLVGGVQVVPMTQTIPGRTTASRHGRSHSHAADTSEYVAAAQGNQYPAYASAPAPAAPPTPTSAGDPGARYYQQPGAAGPDAGAEYGAGSDTGYSEGEYMMDARGNYLRDENGNRIPFHSPAASPSRGRRSDAGTEDFETPASQAPTSYPPSSSHWAGEYSGQGFAAPGWETMPRHHHPTRLSDVIEEDERSRTSVSQVSRA</sequence>
<protein>
    <submittedName>
        <fullName evidence="3">Uncharacterized protein</fullName>
    </submittedName>
</protein>
<dbReference type="Proteomes" id="UP001302602">
    <property type="component" value="Unassembled WGS sequence"/>
</dbReference>
<accession>A0AAN6Z4M7</accession>
<feature type="region of interest" description="Disordered" evidence="2">
    <location>
        <begin position="213"/>
        <end position="364"/>
    </location>
</feature>
<feature type="compositionally biased region" description="Polar residues" evidence="2">
    <location>
        <begin position="152"/>
        <end position="167"/>
    </location>
</feature>
<gene>
    <name evidence="3" type="ORF">N657DRAFT_655033</name>
</gene>
<reference evidence="3" key="1">
    <citation type="journal article" date="2023" name="Mol. Phylogenet. Evol.">
        <title>Genome-scale phylogeny and comparative genomics of the fungal order Sordariales.</title>
        <authorList>
            <person name="Hensen N."/>
            <person name="Bonometti L."/>
            <person name="Westerberg I."/>
            <person name="Brannstrom I.O."/>
            <person name="Guillou S."/>
            <person name="Cros-Aarteil S."/>
            <person name="Calhoun S."/>
            <person name="Haridas S."/>
            <person name="Kuo A."/>
            <person name="Mondo S."/>
            <person name="Pangilinan J."/>
            <person name="Riley R."/>
            <person name="LaButti K."/>
            <person name="Andreopoulos B."/>
            <person name="Lipzen A."/>
            <person name="Chen C."/>
            <person name="Yan M."/>
            <person name="Daum C."/>
            <person name="Ng V."/>
            <person name="Clum A."/>
            <person name="Steindorff A."/>
            <person name="Ohm R.A."/>
            <person name="Martin F."/>
            <person name="Silar P."/>
            <person name="Natvig D.O."/>
            <person name="Lalanne C."/>
            <person name="Gautier V."/>
            <person name="Ament-Velasquez S.L."/>
            <person name="Kruys A."/>
            <person name="Hutchinson M.I."/>
            <person name="Powell A.J."/>
            <person name="Barry K."/>
            <person name="Miller A.N."/>
            <person name="Grigoriev I.V."/>
            <person name="Debuchy R."/>
            <person name="Gladieux P."/>
            <person name="Hiltunen Thoren M."/>
            <person name="Johannesson H."/>
        </authorList>
    </citation>
    <scope>NUCLEOTIDE SEQUENCE</scope>
    <source>
        <strain evidence="3">CBS 731.68</strain>
    </source>
</reference>
<reference evidence="3" key="2">
    <citation type="submission" date="2023-05" db="EMBL/GenBank/DDBJ databases">
        <authorList>
            <consortium name="Lawrence Berkeley National Laboratory"/>
            <person name="Steindorff A."/>
            <person name="Hensen N."/>
            <person name="Bonometti L."/>
            <person name="Westerberg I."/>
            <person name="Brannstrom I.O."/>
            <person name="Guillou S."/>
            <person name="Cros-Aarteil S."/>
            <person name="Calhoun S."/>
            <person name="Haridas S."/>
            <person name="Kuo A."/>
            <person name="Mondo S."/>
            <person name="Pangilinan J."/>
            <person name="Riley R."/>
            <person name="Labutti K."/>
            <person name="Andreopoulos B."/>
            <person name="Lipzen A."/>
            <person name="Chen C."/>
            <person name="Yanf M."/>
            <person name="Daum C."/>
            <person name="Ng V."/>
            <person name="Clum A."/>
            <person name="Ohm R."/>
            <person name="Martin F."/>
            <person name="Silar P."/>
            <person name="Natvig D."/>
            <person name="Lalanne C."/>
            <person name="Gautier V."/>
            <person name="Ament-Velasquez S.L."/>
            <person name="Kruys A."/>
            <person name="Hutchinson M.I."/>
            <person name="Powell A.J."/>
            <person name="Barry K."/>
            <person name="Miller A.N."/>
            <person name="Grigoriev I.V."/>
            <person name="Debuchy R."/>
            <person name="Gladieux P."/>
            <person name="Thoren M.H."/>
            <person name="Johannesson H."/>
        </authorList>
    </citation>
    <scope>NUCLEOTIDE SEQUENCE</scope>
    <source>
        <strain evidence="3">CBS 731.68</strain>
    </source>
</reference>
<evidence type="ECO:0000313" key="3">
    <source>
        <dbReference type="EMBL" id="KAK4124822.1"/>
    </source>
</evidence>
<feature type="compositionally biased region" description="Low complexity" evidence="2">
    <location>
        <begin position="13"/>
        <end position="26"/>
    </location>
</feature>
<dbReference type="RefSeq" id="XP_062648593.1">
    <property type="nucleotide sequence ID" value="XM_062794552.1"/>
</dbReference>
<comment type="caution">
    <text evidence="3">The sequence shown here is derived from an EMBL/GenBank/DDBJ whole genome shotgun (WGS) entry which is preliminary data.</text>
</comment>
<feature type="region of interest" description="Disordered" evidence="2">
    <location>
        <begin position="585"/>
        <end position="626"/>
    </location>
</feature>
<dbReference type="GeneID" id="87831321"/>
<evidence type="ECO:0000313" key="4">
    <source>
        <dbReference type="Proteomes" id="UP001302602"/>
    </source>
</evidence>
<organism evidence="3 4">
    <name type="scientific">Parathielavia appendiculata</name>
    <dbReference type="NCBI Taxonomy" id="2587402"/>
    <lineage>
        <taxon>Eukaryota</taxon>
        <taxon>Fungi</taxon>
        <taxon>Dikarya</taxon>
        <taxon>Ascomycota</taxon>
        <taxon>Pezizomycotina</taxon>
        <taxon>Sordariomycetes</taxon>
        <taxon>Sordariomycetidae</taxon>
        <taxon>Sordariales</taxon>
        <taxon>Chaetomiaceae</taxon>
        <taxon>Parathielavia</taxon>
    </lineage>
</organism>
<dbReference type="EMBL" id="MU853226">
    <property type="protein sequence ID" value="KAK4124822.1"/>
    <property type="molecule type" value="Genomic_DNA"/>
</dbReference>
<name>A0AAN6Z4M7_9PEZI</name>
<proteinExistence type="predicted"/>
<feature type="compositionally biased region" description="Pro residues" evidence="2">
    <location>
        <begin position="340"/>
        <end position="350"/>
    </location>
</feature>
<feature type="compositionally biased region" description="Low complexity" evidence="2">
    <location>
        <begin position="351"/>
        <end position="362"/>
    </location>
</feature>
<feature type="coiled-coil region" evidence="1">
    <location>
        <begin position="454"/>
        <end position="502"/>
    </location>
</feature>
<feature type="compositionally biased region" description="Polar residues" evidence="2">
    <location>
        <begin position="677"/>
        <end position="691"/>
    </location>
</feature>
<feature type="region of interest" description="Disordered" evidence="2">
    <location>
        <begin position="647"/>
        <end position="738"/>
    </location>
</feature>
<feature type="compositionally biased region" description="Low complexity" evidence="2">
    <location>
        <begin position="612"/>
        <end position="625"/>
    </location>
</feature>
<feature type="compositionally biased region" description="Low complexity" evidence="2">
    <location>
        <begin position="306"/>
        <end position="316"/>
    </location>
</feature>
<keyword evidence="1" id="KW-0175">Coiled coil</keyword>
<evidence type="ECO:0000256" key="1">
    <source>
        <dbReference type="SAM" id="Coils"/>
    </source>
</evidence>
<feature type="compositionally biased region" description="Polar residues" evidence="2">
    <location>
        <begin position="60"/>
        <end position="75"/>
    </location>
</feature>
<dbReference type="AlphaFoldDB" id="A0AAN6Z4M7"/>
<feature type="compositionally biased region" description="Low complexity" evidence="2">
    <location>
        <begin position="328"/>
        <end position="339"/>
    </location>
</feature>